<keyword evidence="3 5" id="KW-0378">Hydrolase</keyword>
<organism evidence="7 8">
    <name type="scientific">Clostridium cibarium</name>
    <dbReference type="NCBI Taxonomy" id="2762247"/>
    <lineage>
        <taxon>Bacteria</taxon>
        <taxon>Bacillati</taxon>
        <taxon>Bacillota</taxon>
        <taxon>Clostridia</taxon>
        <taxon>Eubacteriales</taxon>
        <taxon>Clostridiaceae</taxon>
        <taxon>Clostridium</taxon>
    </lineage>
</organism>
<reference evidence="7 8" key="1">
    <citation type="submission" date="2020-08" db="EMBL/GenBank/DDBJ databases">
        <title>A Genomic Blueprint of the Chicken Gut Microbiome.</title>
        <authorList>
            <person name="Gilroy R."/>
            <person name="Ravi A."/>
            <person name="Getino M."/>
            <person name="Pursley I."/>
            <person name="Horton D.L."/>
            <person name="Alikhan N.-F."/>
            <person name="Baker D."/>
            <person name="Gharbi K."/>
            <person name="Hall N."/>
            <person name="Watson M."/>
            <person name="Adriaenssens E.M."/>
            <person name="Foster-Nyarko E."/>
            <person name="Jarju S."/>
            <person name="Secka A."/>
            <person name="Antonio M."/>
            <person name="Oren A."/>
            <person name="Chaudhuri R."/>
            <person name="La Ragione R.M."/>
            <person name="Hildebrand F."/>
            <person name="Pallen M.J."/>
        </authorList>
    </citation>
    <scope>NUCLEOTIDE SEQUENCE [LARGE SCALE GENOMIC DNA]</scope>
    <source>
        <strain evidence="7 8">Sa3CVN1</strain>
    </source>
</reference>
<dbReference type="InterPro" id="IPR050131">
    <property type="entry name" value="Peptidase_S8_subtilisin-like"/>
</dbReference>
<dbReference type="Gene3D" id="3.40.50.200">
    <property type="entry name" value="Peptidase S8/S53 domain"/>
    <property type="match status" value="1"/>
</dbReference>
<accession>A0ABR8PWW1</accession>
<sequence length="572" mass="63466">MKKSSEFSETLFRDPNYYQYIVQYQGNLENEILQQEKYYVTLVNDRYAILLTPKENTEIDITSPNLSAIVYVKPAEMYTLQQISPVEASRASFLQLDSPLNLTGKGVNIGIIDTGIDYLNEEFMDLNGETRIEYIWDQTIMSDKENTLITVPYGTTYSRDEINAAIREYRAGRSAYDVVPSKDEIGHGTNMAGIIGGIGKNPNLRGVVPDCNFVVVKLMEDAGFKNRFYVETPVFNITSIFSSLEFLYEYALMTNKPMVIYFPLGSNFGNHKGGGILEEFLDSISSNSGVVAVCGTGNQGGNGTHTSGIISQVSDLALIELVVSPKQKDIWVEIWADLPNVFSLDIISPSGENTGVLPAKINATERYTFVFEKTSVRVNYYLPEETTGDELIRIRMYNLQPGIWRFRLVPRTLLNGRFNAWIPQSGITVGGTRFNLTDPYGTLTNPSDSDYVITAGAYDQNNNNFLTFSGRAFIYDFEVVDVAAGGLNALTTAQNNQTAVVSGTSVAAAVVAGACAMLLQWGIIDGNDPYIYSQTVKAYLAKGTFQREGDIYPNAQWGYGILDILKMFENMV</sequence>
<dbReference type="PROSITE" id="PS51892">
    <property type="entry name" value="SUBTILASE"/>
    <property type="match status" value="1"/>
</dbReference>
<keyword evidence="8" id="KW-1185">Reference proteome</keyword>
<comment type="caution">
    <text evidence="7">The sequence shown here is derived from an EMBL/GenBank/DDBJ whole genome shotgun (WGS) entry which is preliminary data.</text>
</comment>
<dbReference type="InterPro" id="IPR015500">
    <property type="entry name" value="Peptidase_S8_subtilisin-rel"/>
</dbReference>
<dbReference type="PANTHER" id="PTHR43806:SF11">
    <property type="entry name" value="CEREVISIN-RELATED"/>
    <property type="match status" value="1"/>
</dbReference>
<dbReference type="InterPro" id="IPR036852">
    <property type="entry name" value="Peptidase_S8/S53_dom_sf"/>
</dbReference>
<evidence type="ECO:0000313" key="7">
    <source>
        <dbReference type="EMBL" id="MBD7912624.1"/>
    </source>
</evidence>
<evidence type="ECO:0000256" key="4">
    <source>
        <dbReference type="ARBA" id="ARBA00022825"/>
    </source>
</evidence>
<dbReference type="Proteomes" id="UP000627781">
    <property type="component" value="Unassembled WGS sequence"/>
</dbReference>
<evidence type="ECO:0000259" key="6">
    <source>
        <dbReference type="Pfam" id="PF00082"/>
    </source>
</evidence>
<feature type="active site" description="Charge relay system" evidence="5">
    <location>
        <position position="113"/>
    </location>
</feature>
<dbReference type="PRINTS" id="PR00723">
    <property type="entry name" value="SUBTILISIN"/>
</dbReference>
<feature type="domain" description="Peptidase S8/S53" evidence="6">
    <location>
        <begin position="442"/>
        <end position="522"/>
    </location>
</feature>
<dbReference type="Pfam" id="PF00082">
    <property type="entry name" value="Peptidase_S8"/>
    <property type="match status" value="2"/>
</dbReference>
<dbReference type="InterPro" id="IPR034045">
    <property type="entry name" value="Pep_S8_CspA-like"/>
</dbReference>
<evidence type="ECO:0000256" key="1">
    <source>
        <dbReference type="ARBA" id="ARBA00011073"/>
    </source>
</evidence>
<dbReference type="PROSITE" id="PS00136">
    <property type="entry name" value="SUBTILASE_ASP"/>
    <property type="match status" value="1"/>
</dbReference>
<evidence type="ECO:0000256" key="5">
    <source>
        <dbReference type="PROSITE-ProRule" id="PRU01240"/>
    </source>
</evidence>
<keyword evidence="2 5" id="KW-0645">Protease</keyword>
<dbReference type="InterPro" id="IPR023827">
    <property type="entry name" value="Peptidase_S8_Asp-AS"/>
</dbReference>
<dbReference type="SUPFAM" id="SSF52743">
    <property type="entry name" value="Subtilisin-like"/>
    <property type="match status" value="1"/>
</dbReference>
<dbReference type="PIRSF" id="PIRSF037894">
    <property type="entry name" value="Subtilisin_rel_CspABC"/>
    <property type="match status" value="1"/>
</dbReference>
<feature type="domain" description="Peptidase S8/S53" evidence="6">
    <location>
        <begin position="104"/>
        <end position="305"/>
    </location>
</feature>
<dbReference type="Gene3D" id="2.60.120.1290">
    <property type="match status" value="1"/>
</dbReference>
<evidence type="ECO:0000256" key="2">
    <source>
        <dbReference type="ARBA" id="ARBA00022670"/>
    </source>
</evidence>
<evidence type="ECO:0000256" key="3">
    <source>
        <dbReference type="ARBA" id="ARBA00022801"/>
    </source>
</evidence>
<gene>
    <name evidence="7" type="ORF">H9661_14815</name>
</gene>
<feature type="active site" description="Charge relay system" evidence="5">
    <location>
        <position position="505"/>
    </location>
</feature>
<dbReference type="PANTHER" id="PTHR43806">
    <property type="entry name" value="PEPTIDASE S8"/>
    <property type="match status" value="1"/>
</dbReference>
<keyword evidence="4 5" id="KW-0720">Serine protease</keyword>
<evidence type="ECO:0000313" key="8">
    <source>
        <dbReference type="Proteomes" id="UP000627781"/>
    </source>
</evidence>
<proteinExistence type="inferred from homology"/>
<dbReference type="CDD" id="cd07478">
    <property type="entry name" value="Peptidases_S8_CspA-like"/>
    <property type="match status" value="1"/>
</dbReference>
<feature type="active site" description="Charge relay system" evidence="5">
    <location>
        <position position="187"/>
    </location>
</feature>
<dbReference type="InterPro" id="IPR017310">
    <property type="entry name" value="Pept_S8A_subtilisin_clostridia"/>
</dbReference>
<protein>
    <submittedName>
        <fullName evidence="7">S8 family peptidase</fullName>
    </submittedName>
</protein>
<comment type="similarity">
    <text evidence="1 5">Belongs to the peptidase S8 family.</text>
</comment>
<dbReference type="EMBL" id="JACSRA010000026">
    <property type="protein sequence ID" value="MBD7912624.1"/>
    <property type="molecule type" value="Genomic_DNA"/>
</dbReference>
<dbReference type="RefSeq" id="WP_191769593.1">
    <property type="nucleotide sequence ID" value="NZ_JACSRA010000026.1"/>
</dbReference>
<name>A0ABR8PWW1_9CLOT</name>
<dbReference type="InterPro" id="IPR000209">
    <property type="entry name" value="Peptidase_S8/S53_dom"/>
</dbReference>